<name>A0A9J5X1L6_SOLCO</name>
<dbReference type="Proteomes" id="UP000824120">
    <property type="component" value="Chromosome 10"/>
</dbReference>
<sequence length="139" mass="15832">MKFECFMAVKIHIAYVGPVLARPCPSKDLNSKGFSSKRLSIPITMTNSSSSKKKSKNKVHATTSKDPKTHQKRGRKVALPIVRPTLPNYHILLKMYLLFVCSDCGIYVDAFAEYLRDEISIPSISFWSDYLRNRYATLL</sequence>
<reference evidence="2 3" key="1">
    <citation type="submission" date="2020-09" db="EMBL/GenBank/DDBJ databases">
        <title>De no assembly of potato wild relative species, Solanum commersonii.</title>
        <authorList>
            <person name="Cho K."/>
        </authorList>
    </citation>
    <scope>NUCLEOTIDE SEQUENCE [LARGE SCALE GENOMIC DNA]</scope>
    <source>
        <strain evidence="2">LZ3.2</strain>
        <tissue evidence="2">Leaf</tissue>
    </source>
</reference>
<dbReference type="AlphaFoldDB" id="A0A9J5X1L6"/>
<gene>
    <name evidence="2" type="ORF">H5410_052485</name>
</gene>
<proteinExistence type="predicted"/>
<dbReference type="EMBL" id="JACXVP010000010">
    <property type="protein sequence ID" value="KAG5581858.1"/>
    <property type="molecule type" value="Genomic_DNA"/>
</dbReference>
<keyword evidence="3" id="KW-1185">Reference proteome</keyword>
<evidence type="ECO:0000313" key="2">
    <source>
        <dbReference type="EMBL" id="KAG5581858.1"/>
    </source>
</evidence>
<organism evidence="2 3">
    <name type="scientific">Solanum commersonii</name>
    <name type="common">Commerson's wild potato</name>
    <name type="synonym">Commerson's nightshade</name>
    <dbReference type="NCBI Taxonomy" id="4109"/>
    <lineage>
        <taxon>Eukaryota</taxon>
        <taxon>Viridiplantae</taxon>
        <taxon>Streptophyta</taxon>
        <taxon>Embryophyta</taxon>
        <taxon>Tracheophyta</taxon>
        <taxon>Spermatophyta</taxon>
        <taxon>Magnoliopsida</taxon>
        <taxon>eudicotyledons</taxon>
        <taxon>Gunneridae</taxon>
        <taxon>Pentapetalae</taxon>
        <taxon>asterids</taxon>
        <taxon>lamiids</taxon>
        <taxon>Solanales</taxon>
        <taxon>Solanaceae</taxon>
        <taxon>Solanoideae</taxon>
        <taxon>Solaneae</taxon>
        <taxon>Solanum</taxon>
    </lineage>
</organism>
<evidence type="ECO:0000313" key="3">
    <source>
        <dbReference type="Proteomes" id="UP000824120"/>
    </source>
</evidence>
<evidence type="ECO:0000256" key="1">
    <source>
        <dbReference type="SAM" id="MobiDB-lite"/>
    </source>
</evidence>
<protein>
    <submittedName>
        <fullName evidence="2">Uncharacterized protein</fullName>
    </submittedName>
</protein>
<comment type="caution">
    <text evidence="2">The sequence shown here is derived from an EMBL/GenBank/DDBJ whole genome shotgun (WGS) entry which is preliminary data.</text>
</comment>
<feature type="region of interest" description="Disordered" evidence="1">
    <location>
        <begin position="42"/>
        <end position="75"/>
    </location>
</feature>
<accession>A0A9J5X1L6</accession>
<dbReference type="OrthoDB" id="1300832at2759"/>